<reference evidence="3 4" key="1">
    <citation type="submission" date="2016-10" db="EMBL/GenBank/DDBJ databases">
        <authorList>
            <person name="de Groot N.N."/>
        </authorList>
    </citation>
    <scope>NUCLEOTIDE SEQUENCE [LARGE SCALE GENOMIC DNA]</scope>
    <source>
        <strain evidence="3 4">DSM 44993</strain>
    </source>
</reference>
<evidence type="ECO:0000256" key="2">
    <source>
        <dbReference type="SAM" id="SignalP"/>
    </source>
</evidence>
<accession>A0A1H8PNU4</accession>
<dbReference type="Proteomes" id="UP000198582">
    <property type="component" value="Unassembled WGS sequence"/>
</dbReference>
<evidence type="ECO:0000313" key="4">
    <source>
        <dbReference type="Proteomes" id="UP000198582"/>
    </source>
</evidence>
<dbReference type="STRING" id="394193.SAMN04489732_1017"/>
<feature type="chain" id="PRO_5011457569" evidence="2">
    <location>
        <begin position="36"/>
        <end position="68"/>
    </location>
</feature>
<keyword evidence="2" id="KW-0732">Signal</keyword>
<name>A0A1H8PNU4_9PSEU</name>
<protein>
    <submittedName>
        <fullName evidence="3">Uncharacterized protein</fullName>
    </submittedName>
</protein>
<gene>
    <name evidence="3" type="ORF">SAMN04489732_1017</name>
</gene>
<organism evidence="3 4">
    <name type="scientific">Amycolatopsis saalfeldensis</name>
    <dbReference type="NCBI Taxonomy" id="394193"/>
    <lineage>
        <taxon>Bacteria</taxon>
        <taxon>Bacillati</taxon>
        <taxon>Actinomycetota</taxon>
        <taxon>Actinomycetes</taxon>
        <taxon>Pseudonocardiales</taxon>
        <taxon>Pseudonocardiaceae</taxon>
        <taxon>Amycolatopsis</taxon>
    </lineage>
</organism>
<keyword evidence="4" id="KW-1185">Reference proteome</keyword>
<evidence type="ECO:0000256" key="1">
    <source>
        <dbReference type="SAM" id="MobiDB-lite"/>
    </source>
</evidence>
<evidence type="ECO:0000313" key="3">
    <source>
        <dbReference type="EMBL" id="SEO43456.1"/>
    </source>
</evidence>
<dbReference type="EMBL" id="FOEF01000001">
    <property type="protein sequence ID" value="SEO43456.1"/>
    <property type="molecule type" value="Genomic_DNA"/>
</dbReference>
<dbReference type="AlphaFoldDB" id="A0A1H8PNU4"/>
<feature type="signal peptide" evidence="2">
    <location>
        <begin position="1"/>
        <end position="35"/>
    </location>
</feature>
<sequence length="68" mass="6847">MGTVADTKSSAWRYRISAGAAALALMGLAGGTAYAAVGQDTHQQQRADGATGDRQDTYVGSDTGGPKS</sequence>
<feature type="region of interest" description="Disordered" evidence="1">
    <location>
        <begin position="39"/>
        <end position="68"/>
    </location>
</feature>
<proteinExistence type="predicted"/>